<name>A0A1V9E1M5_9BACT</name>
<dbReference type="Pfam" id="PF13561">
    <property type="entry name" value="adh_short_C2"/>
    <property type="match status" value="1"/>
</dbReference>
<accession>A0A1V9E1M5</accession>
<dbReference type="FunFam" id="3.40.50.720:FF:000084">
    <property type="entry name" value="Short-chain dehydrogenase reductase"/>
    <property type="match status" value="1"/>
</dbReference>
<comment type="similarity">
    <text evidence="1">Belongs to the short-chain dehydrogenases/reductases (SDR) family.</text>
</comment>
<dbReference type="SUPFAM" id="SSF51735">
    <property type="entry name" value="NAD(P)-binding Rossmann-fold domains"/>
    <property type="match status" value="1"/>
</dbReference>
<reference evidence="4" key="1">
    <citation type="submission" date="2016-04" db="EMBL/GenBank/DDBJ databases">
        <authorList>
            <person name="Chen L."/>
            <person name="Zhuang W."/>
            <person name="Wang G."/>
        </authorList>
    </citation>
    <scope>NUCLEOTIDE SEQUENCE [LARGE SCALE GENOMIC DNA]</scope>
    <source>
        <strain evidence="4">17621</strain>
    </source>
</reference>
<comment type="caution">
    <text evidence="3">The sequence shown here is derived from an EMBL/GenBank/DDBJ whole genome shotgun (WGS) entry which is preliminary data.</text>
</comment>
<feature type="domain" description="Ketoreductase" evidence="2">
    <location>
        <begin position="8"/>
        <end position="173"/>
    </location>
</feature>
<dbReference type="CDD" id="cd05233">
    <property type="entry name" value="SDR_c"/>
    <property type="match status" value="1"/>
</dbReference>
<sequence length="250" mass="26205">MSGKLKGKVAVVTGGSSGIGLSIAKRFAEEGARVAITGRNQATIDKAIKEIGPNGLGIQGDVSRLDDLVGVYKIVGEELGKVDALIVNAGVYILGPLAEFTEEQFDKVSDINFKGAFFSVQKALPVLKDGASVVLLSSTANGKGFPNHAAYSATKAAIRSLARSFSVELLDRKIRVNTLSPGPVDTPVFSTLTNNEGEAKAMMEAMGNFTPLKRVASSEEIAAAALYLVSEETAFMLGAELLLDGGLREL</sequence>
<gene>
    <name evidence="3" type="ORF">A4H97_16360</name>
</gene>
<dbReference type="InterPro" id="IPR020904">
    <property type="entry name" value="Sc_DH/Rdtase_CS"/>
</dbReference>
<dbReference type="PRINTS" id="PR00080">
    <property type="entry name" value="SDRFAMILY"/>
</dbReference>
<dbReference type="OrthoDB" id="9803333at2"/>
<dbReference type="Proteomes" id="UP000192610">
    <property type="component" value="Unassembled WGS sequence"/>
</dbReference>
<dbReference type="EMBL" id="LVXG01000078">
    <property type="protein sequence ID" value="OQP39795.1"/>
    <property type="molecule type" value="Genomic_DNA"/>
</dbReference>
<dbReference type="RefSeq" id="WP_081204275.1">
    <property type="nucleotide sequence ID" value="NZ_FOCZ01000003.1"/>
</dbReference>
<keyword evidence="4" id="KW-1185">Reference proteome</keyword>
<dbReference type="InterPro" id="IPR036291">
    <property type="entry name" value="NAD(P)-bd_dom_sf"/>
</dbReference>
<dbReference type="PROSITE" id="PS00061">
    <property type="entry name" value="ADH_SHORT"/>
    <property type="match status" value="1"/>
</dbReference>
<dbReference type="SMART" id="SM00822">
    <property type="entry name" value="PKS_KR"/>
    <property type="match status" value="1"/>
</dbReference>
<dbReference type="PANTHER" id="PTHR43943">
    <property type="entry name" value="DEHYDROGENASE/REDUCTASE (SDR FAMILY) MEMBER 4"/>
    <property type="match status" value="1"/>
</dbReference>
<evidence type="ECO:0000313" key="3">
    <source>
        <dbReference type="EMBL" id="OQP39795.1"/>
    </source>
</evidence>
<dbReference type="InterPro" id="IPR057326">
    <property type="entry name" value="KR_dom"/>
</dbReference>
<evidence type="ECO:0000259" key="2">
    <source>
        <dbReference type="SMART" id="SM00822"/>
    </source>
</evidence>
<dbReference type="PRINTS" id="PR00081">
    <property type="entry name" value="GDHRDH"/>
</dbReference>
<dbReference type="InterPro" id="IPR002347">
    <property type="entry name" value="SDR_fam"/>
</dbReference>
<dbReference type="PANTHER" id="PTHR43943:SF2">
    <property type="entry name" value="DEHYDROGENASE_REDUCTASE 4"/>
    <property type="match status" value="1"/>
</dbReference>
<evidence type="ECO:0000313" key="4">
    <source>
        <dbReference type="Proteomes" id="UP000192610"/>
    </source>
</evidence>
<dbReference type="Gene3D" id="3.40.50.720">
    <property type="entry name" value="NAD(P)-binding Rossmann-like Domain"/>
    <property type="match status" value="1"/>
</dbReference>
<protein>
    <submittedName>
        <fullName evidence="3">Short-chain dehydrogenase</fullName>
    </submittedName>
</protein>
<organism evidence="3 4">
    <name type="scientific">Niastella yeongjuensis</name>
    <dbReference type="NCBI Taxonomy" id="354355"/>
    <lineage>
        <taxon>Bacteria</taxon>
        <taxon>Pseudomonadati</taxon>
        <taxon>Bacteroidota</taxon>
        <taxon>Chitinophagia</taxon>
        <taxon>Chitinophagales</taxon>
        <taxon>Chitinophagaceae</taxon>
        <taxon>Niastella</taxon>
    </lineage>
</organism>
<dbReference type="AlphaFoldDB" id="A0A1V9E1M5"/>
<proteinExistence type="inferred from homology"/>
<evidence type="ECO:0000256" key="1">
    <source>
        <dbReference type="ARBA" id="ARBA00006484"/>
    </source>
</evidence>
<dbReference type="STRING" id="354355.SAMN05660816_02018"/>